<dbReference type="Gene3D" id="3.40.50.10490">
    <property type="entry name" value="Glucose-6-phosphate isomerase like protein, domain 1"/>
    <property type="match status" value="1"/>
</dbReference>
<evidence type="ECO:0000313" key="2">
    <source>
        <dbReference type="Proteomes" id="UP000580839"/>
    </source>
</evidence>
<accession>A0A849SJU2</accession>
<dbReference type="SUPFAM" id="SSF53697">
    <property type="entry name" value="SIS domain"/>
    <property type="match status" value="1"/>
</dbReference>
<dbReference type="GO" id="GO:0097367">
    <property type="term" value="F:carbohydrate derivative binding"/>
    <property type="evidence" value="ECO:0007669"/>
    <property type="project" value="InterPro"/>
</dbReference>
<gene>
    <name evidence="1" type="ORF">HOP12_07210</name>
</gene>
<comment type="caution">
    <text evidence="1">The sequence shown here is derived from an EMBL/GenBank/DDBJ whole genome shotgun (WGS) entry which is preliminary data.</text>
</comment>
<dbReference type="InterPro" id="IPR046348">
    <property type="entry name" value="SIS_dom_sf"/>
</dbReference>
<proteinExistence type="predicted"/>
<feature type="non-terminal residue" evidence="1">
    <location>
        <position position="1"/>
    </location>
</feature>
<dbReference type="Proteomes" id="UP000580839">
    <property type="component" value="Unassembled WGS sequence"/>
</dbReference>
<name>A0A849SJU2_UNCEI</name>
<evidence type="ECO:0000313" key="1">
    <source>
        <dbReference type="EMBL" id="NOT33943.1"/>
    </source>
</evidence>
<reference evidence="1 2" key="1">
    <citation type="submission" date="2020-04" db="EMBL/GenBank/DDBJ databases">
        <title>Metagenomic profiling of ammonia- and methane-oxidizing microorganisms in a Dutch drinking water treatment plant.</title>
        <authorList>
            <person name="Poghosyan L."/>
            <person name="Leucker S."/>
        </authorList>
    </citation>
    <scope>NUCLEOTIDE SEQUENCE [LARGE SCALE GENOMIC DNA]</scope>
    <source>
        <strain evidence="1">S-RSF-IL-03</strain>
    </source>
</reference>
<dbReference type="GO" id="GO:1901135">
    <property type="term" value="P:carbohydrate derivative metabolic process"/>
    <property type="evidence" value="ECO:0007669"/>
    <property type="project" value="InterPro"/>
</dbReference>
<dbReference type="EMBL" id="JABFRW010000081">
    <property type="protein sequence ID" value="NOT33943.1"/>
    <property type="molecule type" value="Genomic_DNA"/>
</dbReference>
<dbReference type="AlphaFoldDB" id="A0A849SJU2"/>
<sequence>PVIRWERSSLAELGAEFARWEIATVAASQVLGVDPFDEPNVSEAKQATATVLDGFLGTGTLAAPAVVATAGDVSAAAPAEVLAALAAHGVAVSDPFAIAAGLATLVGSGDYVAILAYLARTDPRHAALERLRHALRDRTRAATTLGYGPRFLHSTGQLHKGGPSTGVFLQLASLEPALEIPGERYGFRELQIAQAAGDYQVLERRGRRVVRLNLGSDPDGALEMLVRAVSAGSAGVAR</sequence>
<protein>
    <submittedName>
        <fullName evidence="1">Transaldolase</fullName>
    </submittedName>
</protein>
<organism evidence="1 2">
    <name type="scientific">Eiseniibacteriota bacterium</name>
    <dbReference type="NCBI Taxonomy" id="2212470"/>
    <lineage>
        <taxon>Bacteria</taxon>
        <taxon>Candidatus Eiseniibacteriota</taxon>
    </lineage>
</organism>